<keyword evidence="6 7" id="KW-0472">Membrane</keyword>
<keyword evidence="3" id="KW-0547">Nucleotide-binding</keyword>
<dbReference type="KEGG" id="dpte:113788520"/>
<feature type="transmembrane region" description="Helical" evidence="7">
    <location>
        <begin position="534"/>
        <end position="562"/>
    </location>
</feature>
<evidence type="ECO:0000256" key="6">
    <source>
        <dbReference type="ARBA" id="ARBA00023136"/>
    </source>
</evidence>
<evidence type="ECO:0000313" key="11">
    <source>
        <dbReference type="RefSeq" id="XP_027193780.1"/>
    </source>
</evidence>
<dbReference type="RefSeq" id="XP_027193780.1">
    <property type="nucleotide sequence ID" value="XM_027337979.1"/>
</dbReference>
<dbReference type="PROSITE" id="PS51012">
    <property type="entry name" value="ABC_TM2"/>
    <property type="match status" value="1"/>
</dbReference>
<dbReference type="PROSITE" id="PS50893">
    <property type="entry name" value="ABC_TRANSPORTER_2"/>
    <property type="match status" value="1"/>
</dbReference>
<feature type="domain" description="ABC transporter" evidence="8">
    <location>
        <begin position="4"/>
        <end position="230"/>
    </location>
</feature>
<dbReference type="Gene3D" id="3.40.50.300">
    <property type="entry name" value="P-loop containing nucleotide triphosphate hydrolases"/>
    <property type="match status" value="1"/>
</dbReference>
<dbReference type="SUPFAM" id="SSF52540">
    <property type="entry name" value="P-loop containing nucleoside triphosphate hydrolases"/>
    <property type="match status" value="1"/>
</dbReference>
<dbReference type="InParanoid" id="A0A6P6XJR7"/>
<dbReference type="GO" id="GO:0140359">
    <property type="term" value="F:ABC-type transporter activity"/>
    <property type="evidence" value="ECO:0007669"/>
    <property type="project" value="InterPro"/>
</dbReference>
<dbReference type="OMA" id="GPIWLVF"/>
<dbReference type="InterPro" id="IPR003593">
    <property type="entry name" value="AAA+_ATPase"/>
</dbReference>
<keyword evidence="2 7" id="KW-0812">Transmembrane</keyword>
<keyword evidence="5 7" id="KW-1133">Transmembrane helix</keyword>
<evidence type="ECO:0000259" key="8">
    <source>
        <dbReference type="PROSITE" id="PS50893"/>
    </source>
</evidence>
<dbReference type="GO" id="GO:0016887">
    <property type="term" value="F:ATP hydrolysis activity"/>
    <property type="evidence" value="ECO:0007669"/>
    <property type="project" value="InterPro"/>
</dbReference>
<dbReference type="GO" id="GO:0016020">
    <property type="term" value="C:membrane"/>
    <property type="evidence" value="ECO:0007669"/>
    <property type="project" value="UniProtKB-SubCell"/>
</dbReference>
<dbReference type="PANTHER" id="PTHR43038:SF3">
    <property type="entry name" value="ABC TRANSPORTER G FAMILY MEMBER 20 ISOFORM X1"/>
    <property type="match status" value="1"/>
</dbReference>
<dbReference type="Pfam" id="PF00005">
    <property type="entry name" value="ABC_tran"/>
    <property type="match status" value="1"/>
</dbReference>
<dbReference type="InterPro" id="IPR013525">
    <property type="entry name" value="ABC2_TM"/>
</dbReference>
<dbReference type="AlphaFoldDB" id="A0A6P6XJR7"/>
<evidence type="ECO:0000313" key="10">
    <source>
        <dbReference type="Proteomes" id="UP000515146"/>
    </source>
</evidence>
<evidence type="ECO:0000256" key="3">
    <source>
        <dbReference type="ARBA" id="ARBA00022741"/>
    </source>
</evidence>
<sequence>MAAVQLSNVNFFYTKQRPILEDINLQVPYGKIYSLLGPSGAGKTTLLRLVLGRIKANSGQIRVLDSLPGQNNRIIGYMPQDQALCRTFTVEQTLQYFANLYRLTRKEFRLRKQNLQKILGLPDDNKLISELSGGQQKIVSLSVTFLQRPKLMILDEPTVGSDPTLGDYIWKYLHLLCQQDNIVIIVVTHYIEEASRAHIVGIMREGRILEEDDPLSLIERYEQQTLENVFLYLCEHDPKPKIVNNNNNYNNETKNNNEIIITNIINEKNHQKSINMDKNSLKNNEKKLSNIYQTSKWSTIILSIWILIVLIHKNLSKFFQLNITTLIFLIPAFQTLILGLMYDVDDVAIKIGVCNHEPDPYYSNRLFDFIEKVDIYYLKPIYYDNEKQAMNALEYGHIVGILIFDANFTDSIINRIIDPDSMTNETYQSSIIRIHMDNSNFLFAQGLIDSLRQTVYNFLTMVHEEQNLTRFEAPLDLHEIIYAKDSKISDFLLPGYLIAFIYLSQLTISAQLLVQERSEGLFERSLVAGVSHNLVLLSHFFSSFVASAIQVSLMLFVGLFVFEMINEGPIWLVFTMVMAQALSSVATGLLISSMVKEGSTATMFSIFLTFSQVFTSGTIFPRELVPENFQYLVDFSPISMPSQSLRNVMLRAWPLTHPNVYNGLALNIISTILLLIISGFLFKKFA</sequence>
<evidence type="ECO:0000256" key="2">
    <source>
        <dbReference type="ARBA" id="ARBA00022692"/>
    </source>
</evidence>
<dbReference type="InterPro" id="IPR003439">
    <property type="entry name" value="ABC_transporter-like_ATP-bd"/>
</dbReference>
<feature type="transmembrane region" description="Helical" evidence="7">
    <location>
        <begin position="660"/>
        <end position="682"/>
    </location>
</feature>
<feature type="transmembrane region" description="Helical" evidence="7">
    <location>
        <begin position="568"/>
        <end position="591"/>
    </location>
</feature>
<keyword evidence="10" id="KW-1185">Reference proteome</keyword>
<gene>
    <name evidence="11" type="primary">LOC113788520</name>
</gene>
<keyword evidence="4" id="KW-0067">ATP-binding</keyword>
<accession>A0A6P6XJR7</accession>
<dbReference type="GeneID" id="113788520"/>
<dbReference type="InterPro" id="IPR027417">
    <property type="entry name" value="P-loop_NTPase"/>
</dbReference>
<dbReference type="InterPro" id="IPR047817">
    <property type="entry name" value="ABC2_TM_bact-type"/>
</dbReference>
<evidence type="ECO:0000256" key="4">
    <source>
        <dbReference type="ARBA" id="ARBA00022840"/>
    </source>
</evidence>
<feature type="transmembrane region" description="Helical" evidence="7">
    <location>
        <begin position="491"/>
        <end position="514"/>
    </location>
</feature>
<comment type="subcellular location">
    <subcellularLocation>
        <location evidence="1">Membrane</location>
        <topology evidence="1">Multi-pass membrane protein</topology>
    </subcellularLocation>
</comment>
<dbReference type="SMART" id="SM00382">
    <property type="entry name" value="AAA"/>
    <property type="match status" value="1"/>
</dbReference>
<organism evidence="10 11">
    <name type="scientific">Dermatophagoides pteronyssinus</name>
    <name type="common">European house dust mite</name>
    <dbReference type="NCBI Taxonomy" id="6956"/>
    <lineage>
        <taxon>Eukaryota</taxon>
        <taxon>Metazoa</taxon>
        <taxon>Ecdysozoa</taxon>
        <taxon>Arthropoda</taxon>
        <taxon>Chelicerata</taxon>
        <taxon>Arachnida</taxon>
        <taxon>Acari</taxon>
        <taxon>Acariformes</taxon>
        <taxon>Sarcoptiformes</taxon>
        <taxon>Astigmata</taxon>
        <taxon>Psoroptidia</taxon>
        <taxon>Analgoidea</taxon>
        <taxon>Pyroglyphidae</taxon>
        <taxon>Dermatophagoidinae</taxon>
        <taxon>Dermatophagoides</taxon>
    </lineage>
</organism>
<dbReference type="OrthoDB" id="6492489at2759"/>
<evidence type="ECO:0000259" key="9">
    <source>
        <dbReference type="PROSITE" id="PS51012"/>
    </source>
</evidence>
<protein>
    <submittedName>
        <fullName evidence="11">ABC transporter G family member 20-like</fullName>
    </submittedName>
</protein>
<proteinExistence type="predicted"/>
<evidence type="ECO:0000256" key="7">
    <source>
        <dbReference type="SAM" id="Phobius"/>
    </source>
</evidence>
<evidence type="ECO:0000256" key="5">
    <source>
        <dbReference type="ARBA" id="ARBA00022989"/>
    </source>
</evidence>
<dbReference type="Proteomes" id="UP000515146">
    <property type="component" value="Unplaced"/>
</dbReference>
<dbReference type="CDD" id="cd03230">
    <property type="entry name" value="ABC_DR_subfamily_A"/>
    <property type="match status" value="1"/>
</dbReference>
<evidence type="ECO:0000256" key="1">
    <source>
        <dbReference type="ARBA" id="ARBA00004141"/>
    </source>
</evidence>
<dbReference type="Pfam" id="PF12698">
    <property type="entry name" value="ABC2_membrane_3"/>
    <property type="match status" value="1"/>
</dbReference>
<dbReference type="PANTHER" id="PTHR43038">
    <property type="entry name" value="ATP-BINDING CASSETTE, SUB-FAMILY H, MEMBER 1"/>
    <property type="match status" value="1"/>
</dbReference>
<feature type="domain" description="ABC transmembrane type-2" evidence="9">
    <location>
        <begin position="445"/>
        <end position="685"/>
    </location>
</feature>
<dbReference type="GO" id="GO:0005524">
    <property type="term" value="F:ATP binding"/>
    <property type="evidence" value="ECO:0007669"/>
    <property type="project" value="UniProtKB-KW"/>
</dbReference>
<reference evidence="11" key="1">
    <citation type="submission" date="2025-08" db="UniProtKB">
        <authorList>
            <consortium name="RefSeq"/>
        </authorList>
    </citation>
    <scope>IDENTIFICATION</scope>
    <source>
        <strain evidence="11">Airmid</strain>
    </source>
</reference>
<name>A0A6P6XJR7_DERPT</name>
<feature type="transmembrane region" description="Helical" evidence="7">
    <location>
        <begin position="323"/>
        <end position="342"/>
    </location>
</feature>